<organism evidence="1 2">
    <name type="scientific">Adineta steineri</name>
    <dbReference type="NCBI Taxonomy" id="433720"/>
    <lineage>
        <taxon>Eukaryota</taxon>
        <taxon>Metazoa</taxon>
        <taxon>Spiralia</taxon>
        <taxon>Gnathifera</taxon>
        <taxon>Rotifera</taxon>
        <taxon>Eurotatoria</taxon>
        <taxon>Bdelloidea</taxon>
        <taxon>Adinetida</taxon>
        <taxon>Adinetidae</taxon>
        <taxon>Adineta</taxon>
    </lineage>
</organism>
<evidence type="ECO:0000313" key="1">
    <source>
        <dbReference type="EMBL" id="CAF1526153.1"/>
    </source>
</evidence>
<feature type="non-terminal residue" evidence="1">
    <location>
        <position position="1"/>
    </location>
</feature>
<comment type="caution">
    <text evidence="1">The sequence shown here is derived from an EMBL/GenBank/DDBJ whole genome shotgun (WGS) entry which is preliminary data.</text>
</comment>
<dbReference type="AlphaFoldDB" id="A0A815V8Z2"/>
<sequence length="61" mass="6675">LALCTHNNRVYVWSPQGASCINLPDESSKHNIDEIKWNNLASSPTVALIGQDSMCVGFIDT</sequence>
<reference evidence="1" key="1">
    <citation type="submission" date="2021-02" db="EMBL/GenBank/DDBJ databases">
        <authorList>
            <person name="Nowell W R."/>
        </authorList>
    </citation>
    <scope>NUCLEOTIDE SEQUENCE</scope>
</reference>
<dbReference type="Proteomes" id="UP000663860">
    <property type="component" value="Unassembled WGS sequence"/>
</dbReference>
<protein>
    <submittedName>
        <fullName evidence="1">Uncharacterized protein</fullName>
    </submittedName>
</protein>
<gene>
    <name evidence="1" type="ORF">IZO911_LOCUS45998</name>
</gene>
<evidence type="ECO:0000313" key="2">
    <source>
        <dbReference type="Proteomes" id="UP000663860"/>
    </source>
</evidence>
<dbReference type="EMBL" id="CAJNOE010007024">
    <property type="protein sequence ID" value="CAF1526153.1"/>
    <property type="molecule type" value="Genomic_DNA"/>
</dbReference>
<name>A0A815V8Z2_9BILA</name>
<accession>A0A815V8Z2</accession>
<proteinExistence type="predicted"/>